<keyword evidence="1" id="KW-0732">Signal</keyword>
<dbReference type="InterPro" id="IPR023346">
    <property type="entry name" value="Lysozyme-like_dom_sf"/>
</dbReference>
<dbReference type="SUPFAM" id="SSF47090">
    <property type="entry name" value="PGBD-like"/>
    <property type="match status" value="1"/>
</dbReference>
<gene>
    <name evidence="4" type="ORF">G3572_12855</name>
</gene>
<dbReference type="PROSITE" id="PS51318">
    <property type="entry name" value="TAT"/>
    <property type="match status" value="1"/>
</dbReference>
<feature type="domain" description="Transglycosylase SLT" evidence="3">
    <location>
        <begin position="48"/>
        <end position="339"/>
    </location>
</feature>
<dbReference type="Gene3D" id="1.10.101.10">
    <property type="entry name" value="PGBD-like superfamily/PGBD"/>
    <property type="match status" value="1"/>
</dbReference>
<proteinExistence type="predicted"/>
<dbReference type="InterPro" id="IPR036365">
    <property type="entry name" value="PGBD-like_sf"/>
</dbReference>
<name>A0A6B3RM23_9RHOB</name>
<organism evidence="4 5">
    <name type="scientific">Pseudotabrizicola algicola</name>
    <dbReference type="NCBI Taxonomy" id="2709381"/>
    <lineage>
        <taxon>Bacteria</taxon>
        <taxon>Pseudomonadati</taxon>
        <taxon>Pseudomonadota</taxon>
        <taxon>Alphaproteobacteria</taxon>
        <taxon>Rhodobacterales</taxon>
        <taxon>Paracoccaceae</taxon>
        <taxon>Pseudotabrizicola</taxon>
    </lineage>
</organism>
<dbReference type="InterPro" id="IPR036366">
    <property type="entry name" value="PGBDSf"/>
</dbReference>
<dbReference type="Pfam" id="PF01471">
    <property type="entry name" value="PG_binding_1"/>
    <property type="match status" value="1"/>
</dbReference>
<feature type="signal peptide" evidence="1">
    <location>
        <begin position="1"/>
        <end position="19"/>
    </location>
</feature>
<dbReference type="PANTHER" id="PTHR30163">
    <property type="entry name" value="MEMBRANE-BOUND LYTIC MUREIN TRANSGLYCOSYLASE B"/>
    <property type="match status" value="1"/>
</dbReference>
<dbReference type="GO" id="GO:0009253">
    <property type="term" value="P:peptidoglycan catabolic process"/>
    <property type="evidence" value="ECO:0007669"/>
    <property type="project" value="TreeGrafter"/>
</dbReference>
<accession>A0A6B3RM23</accession>
<dbReference type="FunFam" id="1.10.8.350:FF:000001">
    <property type="entry name" value="Lytic murein transglycosylase B"/>
    <property type="match status" value="1"/>
</dbReference>
<dbReference type="SUPFAM" id="SSF53955">
    <property type="entry name" value="Lysozyme-like"/>
    <property type="match status" value="1"/>
</dbReference>
<evidence type="ECO:0000259" key="3">
    <source>
        <dbReference type="Pfam" id="PF13406"/>
    </source>
</evidence>
<comment type="caution">
    <text evidence="4">The sequence shown here is derived from an EMBL/GenBank/DDBJ whole genome shotgun (WGS) entry which is preliminary data.</text>
</comment>
<dbReference type="InterPro" id="IPR006311">
    <property type="entry name" value="TAT_signal"/>
</dbReference>
<dbReference type="PROSITE" id="PS51257">
    <property type="entry name" value="PROKAR_LIPOPROTEIN"/>
    <property type="match status" value="1"/>
</dbReference>
<dbReference type="NCBIfam" id="TIGR02283">
    <property type="entry name" value="MltB_2"/>
    <property type="match status" value="1"/>
</dbReference>
<protein>
    <submittedName>
        <fullName evidence="4">Lytic murein transglycosylase</fullName>
    </submittedName>
</protein>
<feature type="chain" id="PRO_5025417293" evidence="1">
    <location>
        <begin position="20"/>
        <end position="417"/>
    </location>
</feature>
<reference evidence="4 5" key="1">
    <citation type="submission" date="2020-02" db="EMBL/GenBank/DDBJ databases">
        <title>Rhodobacter algicola sp. nov., isolated from microalga culture.</title>
        <authorList>
            <person name="Park C.-Y."/>
        </authorList>
    </citation>
    <scope>NUCLEOTIDE SEQUENCE [LARGE SCALE GENOMIC DNA]</scope>
    <source>
        <strain evidence="4 5">ETT8</strain>
    </source>
</reference>
<dbReference type="Gene3D" id="1.10.530.10">
    <property type="match status" value="1"/>
</dbReference>
<dbReference type="RefSeq" id="WP_164612414.1">
    <property type="nucleotide sequence ID" value="NZ_JAAIKE010000003.1"/>
</dbReference>
<feature type="domain" description="Peptidoglycan binding-like" evidence="2">
    <location>
        <begin position="361"/>
        <end position="415"/>
    </location>
</feature>
<evidence type="ECO:0000313" key="4">
    <source>
        <dbReference type="EMBL" id="NEX47100.1"/>
    </source>
</evidence>
<dbReference type="AlphaFoldDB" id="A0A6B3RM23"/>
<dbReference type="EMBL" id="JAAIKE010000003">
    <property type="protein sequence ID" value="NEX47100.1"/>
    <property type="molecule type" value="Genomic_DNA"/>
</dbReference>
<dbReference type="GO" id="GO:0008933">
    <property type="term" value="F:peptidoglycan lytic transglycosylase activity"/>
    <property type="evidence" value="ECO:0007669"/>
    <property type="project" value="TreeGrafter"/>
</dbReference>
<dbReference type="InterPro" id="IPR011970">
    <property type="entry name" value="MltB_2"/>
</dbReference>
<evidence type="ECO:0000313" key="5">
    <source>
        <dbReference type="Proteomes" id="UP000481421"/>
    </source>
</evidence>
<dbReference type="Gene3D" id="1.10.8.350">
    <property type="entry name" value="Bacterial muramidase"/>
    <property type="match status" value="1"/>
</dbReference>
<dbReference type="InterPro" id="IPR031304">
    <property type="entry name" value="SLT_2"/>
</dbReference>
<evidence type="ECO:0000256" key="1">
    <source>
        <dbReference type="SAM" id="SignalP"/>
    </source>
</evidence>
<evidence type="ECO:0000259" key="2">
    <source>
        <dbReference type="Pfam" id="PF01471"/>
    </source>
</evidence>
<dbReference type="PANTHER" id="PTHR30163:SF8">
    <property type="entry name" value="LYTIC MUREIN TRANSGLYCOSYLASE"/>
    <property type="match status" value="1"/>
</dbReference>
<dbReference type="InterPro" id="IPR002477">
    <property type="entry name" value="Peptidoglycan-bd-like"/>
</dbReference>
<dbReference type="Pfam" id="PF13406">
    <property type="entry name" value="SLT_2"/>
    <property type="match status" value="1"/>
</dbReference>
<dbReference type="Proteomes" id="UP000481421">
    <property type="component" value="Unassembled WGS sequence"/>
</dbReference>
<dbReference type="InterPro" id="IPR043426">
    <property type="entry name" value="MltB-like"/>
</dbReference>
<sequence length="417" mass="43864">MQVKRRAFILGLGAFGLSACVGGGGSTSGGTVSRAADPGMSPVPNAGFDAWVNAYKSRAAGRGIAQSTLDSAFRSAGFLPGVVERDRNQTEFTRTLEDYLAIAASPDRIAKGRAALARHRGTLAAVESRYGVEAEVVTAVWGLESQYGERRGSIPVISALATLAYDGRRGAFFEQQLTAALRILQNGDTTPANMTGSWAGAMGHTQFIPTSYLEYAVDFTGDGRRDIWSEDPTDSLASTAAYLSRAGWRKGQPWGIEVRLPAGFNTAITGRGKGRNPADWSALGVATADGGRLPNHGSGSILLPQGANGPAFLIFNNFNAIARYNNAVNYVIGVGHLSDRLRGAGPLRASFPPDSAGLTMADRQDLQRRLTAAGFDTEGSDGVIGAKTRAAIEGFQRARGLPATGEPSLALLQMLRG</sequence>
<dbReference type="CDD" id="cd13399">
    <property type="entry name" value="Slt35-like"/>
    <property type="match status" value="1"/>
</dbReference>
<keyword evidence="5" id="KW-1185">Reference proteome</keyword>